<dbReference type="PANTHER" id="PTHR19143">
    <property type="entry name" value="FIBRINOGEN/TENASCIN/ANGIOPOEITIN"/>
    <property type="match status" value="1"/>
</dbReference>
<accession>A0A9Q0YNQ0</accession>
<dbReference type="Pfam" id="PF00147">
    <property type="entry name" value="Fibrinogen_C"/>
    <property type="match status" value="2"/>
</dbReference>
<gene>
    <name evidence="3" type="ORF">HOLleu_36055</name>
</gene>
<dbReference type="SMART" id="SM00186">
    <property type="entry name" value="FBG"/>
    <property type="match status" value="2"/>
</dbReference>
<proteinExistence type="predicted"/>
<reference evidence="3" key="1">
    <citation type="submission" date="2021-10" db="EMBL/GenBank/DDBJ databases">
        <title>Tropical sea cucumber genome reveals ecological adaptation and Cuvierian tubules defense mechanism.</title>
        <authorList>
            <person name="Chen T."/>
        </authorList>
    </citation>
    <scope>NUCLEOTIDE SEQUENCE</scope>
    <source>
        <strain evidence="3">Nanhai2018</strain>
        <tissue evidence="3">Muscle</tissue>
    </source>
</reference>
<dbReference type="EMBL" id="JAIZAY010000019">
    <property type="protein sequence ID" value="KAJ8023577.1"/>
    <property type="molecule type" value="Genomic_DNA"/>
</dbReference>
<dbReference type="AlphaFoldDB" id="A0A9Q0YNQ0"/>
<feature type="chain" id="PRO_5040405708" evidence="1">
    <location>
        <begin position="25"/>
        <end position="438"/>
    </location>
</feature>
<name>A0A9Q0YNQ0_HOLLE</name>
<dbReference type="InterPro" id="IPR002181">
    <property type="entry name" value="Fibrinogen_a/b/g_C_dom"/>
</dbReference>
<feature type="domain" description="Fibrinogen C-terminal" evidence="2">
    <location>
        <begin position="223"/>
        <end position="437"/>
    </location>
</feature>
<dbReference type="InterPro" id="IPR050373">
    <property type="entry name" value="Fibrinogen_C-term_domain"/>
</dbReference>
<feature type="signal peptide" evidence="1">
    <location>
        <begin position="1"/>
        <end position="24"/>
    </location>
</feature>
<sequence>MSPCIQFSLQRIIFFWTACRCLLAQQTEPSYFFYQQAQYPRDCNEIRDLCGSQSSAGVYLIKPNGYPTPFEIFCDNGGDSEGWTVIHRRLDGSLNFNRSWLEYKSGFGFLSNEFWIGNEKLSLITNQKKYELRIDFSYLDGSSYHATYKEFRITDEFSNYALTTLNDYSGTANFTDCPSNLERDECNCIVEGNSIPDGGVYVAPDCSRRCNCTVGQLTCDDNDGVTCVPSDCLDVYNSGETENGIYDIKPIDWEGSPFQVYCNMSDGGGWTVFQRRVDGSTDFHLYWNDYKVGFGVLGDEHWLGNDKIYSLTNQRRYEIRVDLVHTYGIPYYAKFDFFRINDETNNYRLSVGNYYEGDAGDSLHTYHNNQDFSTRDRDNDDVSYNIAYNTYNGAWWWGGSDYSIHSKLNARNHIYWATQPNAYDYNKFTEMKIRPVSV</sequence>
<dbReference type="OrthoDB" id="7735550at2759"/>
<dbReference type="PROSITE" id="PS51406">
    <property type="entry name" value="FIBRINOGEN_C_2"/>
    <property type="match status" value="2"/>
</dbReference>
<dbReference type="NCBIfam" id="NF040941">
    <property type="entry name" value="GGGWT_bact"/>
    <property type="match status" value="1"/>
</dbReference>
<dbReference type="PANTHER" id="PTHR19143:SF327">
    <property type="entry name" value="FI21813P1-RELATED"/>
    <property type="match status" value="1"/>
</dbReference>
<keyword evidence="1" id="KW-0732">Signal</keyword>
<dbReference type="CDD" id="cd00087">
    <property type="entry name" value="FReD"/>
    <property type="match status" value="1"/>
</dbReference>
<protein>
    <submittedName>
        <fullName evidence="3">Ryncolin-4</fullName>
    </submittedName>
</protein>
<evidence type="ECO:0000313" key="4">
    <source>
        <dbReference type="Proteomes" id="UP001152320"/>
    </source>
</evidence>
<dbReference type="SUPFAM" id="SSF56496">
    <property type="entry name" value="Fibrinogen C-terminal domain-like"/>
    <property type="match status" value="2"/>
</dbReference>
<dbReference type="Proteomes" id="UP001152320">
    <property type="component" value="Chromosome 19"/>
</dbReference>
<keyword evidence="4" id="KW-1185">Reference proteome</keyword>
<evidence type="ECO:0000259" key="2">
    <source>
        <dbReference type="PROSITE" id="PS51406"/>
    </source>
</evidence>
<feature type="domain" description="Fibrinogen C-terminal" evidence="2">
    <location>
        <begin position="34"/>
        <end position="172"/>
    </location>
</feature>
<dbReference type="GO" id="GO:0005615">
    <property type="term" value="C:extracellular space"/>
    <property type="evidence" value="ECO:0007669"/>
    <property type="project" value="TreeGrafter"/>
</dbReference>
<dbReference type="InterPro" id="IPR014716">
    <property type="entry name" value="Fibrinogen_a/b/g_C_1"/>
</dbReference>
<organism evidence="3 4">
    <name type="scientific">Holothuria leucospilota</name>
    <name type="common">Black long sea cucumber</name>
    <name type="synonym">Mertensiothuria leucospilota</name>
    <dbReference type="NCBI Taxonomy" id="206669"/>
    <lineage>
        <taxon>Eukaryota</taxon>
        <taxon>Metazoa</taxon>
        <taxon>Echinodermata</taxon>
        <taxon>Eleutherozoa</taxon>
        <taxon>Echinozoa</taxon>
        <taxon>Holothuroidea</taxon>
        <taxon>Aspidochirotacea</taxon>
        <taxon>Aspidochirotida</taxon>
        <taxon>Holothuriidae</taxon>
        <taxon>Holothuria</taxon>
    </lineage>
</organism>
<comment type="caution">
    <text evidence="3">The sequence shown here is derived from an EMBL/GenBank/DDBJ whole genome shotgun (WGS) entry which is preliminary data.</text>
</comment>
<evidence type="ECO:0000313" key="3">
    <source>
        <dbReference type="EMBL" id="KAJ8023577.1"/>
    </source>
</evidence>
<dbReference type="InterPro" id="IPR036056">
    <property type="entry name" value="Fibrinogen-like_C"/>
</dbReference>
<evidence type="ECO:0000256" key="1">
    <source>
        <dbReference type="SAM" id="SignalP"/>
    </source>
</evidence>
<dbReference type="Gene3D" id="3.90.215.10">
    <property type="entry name" value="Gamma Fibrinogen, chain A, domain 1"/>
    <property type="match status" value="2"/>
</dbReference>